<feature type="region of interest" description="Disordered" evidence="1">
    <location>
        <begin position="104"/>
        <end position="138"/>
    </location>
</feature>
<evidence type="ECO:0000256" key="1">
    <source>
        <dbReference type="SAM" id="MobiDB-lite"/>
    </source>
</evidence>
<protein>
    <submittedName>
        <fullName evidence="2">Uncharacterized protein</fullName>
    </submittedName>
</protein>
<keyword evidence="3" id="KW-1185">Reference proteome</keyword>
<reference evidence="2" key="1">
    <citation type="journal article" date="2020" name="Stud. Mycol.">
        <title>101 Dothideomycetes genomes: a test case for predicting lifestyles and emergence of pathogens.</title>
        <authorList>
            <person name="Haridas S."/>
            <person name="Albert R."/>
            <person name="Binder M."/>
            <person name="Bloem J."/>
            <person name="Labutti K."/>
            <person name="Salamov A."/>
            <person name="Andreopoulos B."/>
            <person name="Baker S."/>
            <person name="Barry K."/>
            <person name="Bills G."/>
            <person name="Bluhm B."/>
            <person name="Cannon C."/>
            <person name="Castanera R."/>
            <person name="Culley D."/>
            <person name="Daum C."/>
            <person name="Ezra D."/>
            <person name="Gonzalez J."/>
            <person name="Henrissat B."/>
            <person name="Kuo A."/>
            <person name="Liang C."/>
            <person name="Lipzen A."/>
            <person name="Lutzoni F."/>
            <person name="Magnuson J."/>
            <person name="Mondo S."/>
            <person name="Nolan M."/>
            <person name="Ohm R."/>
            <person name="Pangilinan J."/>
            <person name="Park H.-J."/>
            <person name="Ramirez L."/>
            <person name="Alfaro M."/>
            <person name="Sun H."/>
            <person name="Tritt A."/>
            <person name="Yoshinaga Y."/>
            <person name="Zwiers L.-H."/>
            <person name="Turgeon B."/>
            <person name="Goodwin S."/>
            <person name="Spatafora J."/>
            <person name="Crous P."/>
            <person name="Grigoriev I."/>
        </authorList>
    </citation>
    <scope>NUCLEOTIDE SEQUENCE</scope>
    <source>
        <strain evidence="2">CBS 262.69</strain>
    </source>
</reference>
<evidence type="ECO:0000313" key="2">
    <source>
        <dbReference type="EMBL" id="KAF2399850.1"/>
    </source>
</evidence>
<dbReference type="AlphaFoldDB" id="A0A6G1HV05"/>
<dbReference type="EMBL" id="ML996696">
    <property type="protein sequence ID" value="KAF2399850.1"/>
    <property type="molecule type" value="Genomic_DNA"/>
</dbReference>
<name>A0A6G1HV05_9PEZI</name>
<dbReference type="Proteomes" id="UP000799640">
    <property type="component" value="Unassembled WGS sequence"/>
</dbReference>
<feature type="compositionally biased region" description="Acidic residues" evidence="1">
    <location>
        <begin position="125"/>
        <end position="138"/>
    </location>
</feature>
<accession>A0A6G1HV05</accession>
<sequence>MAFVLGGNYKLNIRIHATGITRTLTSVCSAHPPLVCHTKSSAKHKRHQLLAMPLYKVWQPLLRDASSTSSLFVHLGRHHGQRPAASPWPECTLLYPEIRTLSRCRQTRSSPKYRGQMRGHVEPEQAGEPEDDEHGNRG</sequence>
<evidence type="ECO:0000313" key="3">
    <source>
        <dbReference type="Proteomes" id="UP000799640"/>
    </source>
</evidence>
<proteinExistence type="predicted"/>
<organism evidence="2 3">
    <name type="scientific">Trichodelitschia bisporula</name>
    <dbReference type="NCBI Taxonomy" id="703511"/>
    <lineage>
        <taxon>Eukaryota</taxon>
        <taxon>Fungi</taxon>
        <taxon>Dikarya</taxon>
        <taxon>Ascomycota</taxon>
        <taxon>Pezizomycotina</taxon>
        <taxon>Dothideomycetes</taxon>
        <taxon>Dothideomycetes incertae sedis</taxon>
        <taxon>Phaeotrichales</taxon>
        <taxon>Phaeotrichaceae</taxon>
        <taxon>Trichodelitschia</taxon>
    </lineage>
</organism>
<gene>
    <name evidence="2" type="ORF">EJ06DRAFT_36937</name>
</gene>